<proteinExistence type="predicted"/>
<comment type="caution">
    <text evidence="2">The sequence shown here is derived from an EMBL/GenBank/DDBJ whole genome shotgun (WGS) entry which is preliminary data.</text>
</comment>
<dbReference type="AlphaFoldDB" id="A0AAE0PGP4"/>
<accession>A0AAE0PGP4</accession>
<feature type="region of interest" description="Disordered" evidence="1">
    <location>
        <begin position="63"/>
        <end position="92"/>
    </location>
</feature>
<reference evidence="2" key="1">
    <citation type="journal article" date="2023" name="Mol. Phylogenet. Evol.">
        <title>Genome-scale phylogeny and comparative genomics of the fungal order Sordariales.</title>
        <authorList>
            <person name="Hensen N."/>
            <person name="Bonometti L."/>
            <person name="Westerberg I."/>
            <person name="Brannstrom I.O."/>
            <person name="Guillou S."/>
            <person name="Cros-Aarteil S."/>
            <person name="Calhoun S."/>
            <person name="Haridas S."/>
            <person name="Kuo A."/>
            <person name="Mondo S."/>
            <person name="Pangilinan J."/>
            <person name="Riley R."/>
            <person name="LaButti K."/>
            <person name="Andreopoulos B."/>
            <person name="Lipzen A."/>
            <person name="Chen C."/>
            <person name="Yan M."/>
            <person name="Daum C."/>
            <person name="Ng V."/>
            <person name="Clum A."/>
            <person name="Steindorff A."/>
            <person name="Ohm R.A."/>
            <person name="Martin F."/>
            <person name="Silar P."/>
            <person name="Natvig D.O."/>
            <person name="Lalanne C."/>
            <person name="Gautier V."/>
            <person name="Ament-Velasquez S.L."/>
            <person name="Kruys A."/>
            <person name="Hutchinson M.I."/>
            <person name="Powell A.J."/>
            <person name="Barry K."/>
            <person name="Miller A.N."/>
            <person name="Grigoriev I.V."/>
            <person name="Debuchy R."/>
            <person name="Gladieux P."/>
            <person name="Hiltunen Thoren M."/>
            <person name="Johannesson H."/>
        </authorList>
    </citation>
    <scope>NUCLEOTIDE SEQUENCE</scope>
    <source>
        <strain evidence="2">FGSC 1904</strain>
    </source>
</reference>
<evidence type="ECO:0000313" key="2">
    <source>
        <dbReference type="EMBL" id="KAK3399452.1"/>
    </source>
</evidence>
<feature type="compositionally biased region" description="Low complexity" evidence="1">
    <location>
        <begin position="508"/>
        <end position="525"/>
    </location>
</feature>
<reference evidence="2" key="2">
    <citation type="submission" date="2023-07" db="EMBL/GenBank/DDBJ databases">
        <authorList>
            <consortium name="Lawrence Berkeley National Laboratory"/>
            <person name="Haridas S."/>
            <person name="Hensen N."/>
            <person name="Bonometti L."/>
            <person name="Westerberg I."/>
            <person name="Brannstrom I.O."/>
            <person name="Guillou S."/>
            <person name="Cros-Aarteil S."/>
            <person name="Calhoun S."/>
            <person name="Kuo A."/>
            <person name="Mondo S."/>
            <person name="Pangilinan J."/>
            <person name="Riley R."/>
            <person name="LaButti K."/>
            <person name="Andreopoulos B."/>
            <person name="Lipzen A."/>
            <person name="Chen C."/>
            <person name="Yanf M."/>
            <person name="Daum C."/>
            <person name="Ng V."/>
            <person name="Clum A."/>
            <person name="Steindorff A."/>
            <person name="Ohm R."/>
            <person name="Martin F."/>
            <person name="Silar P."/>
            <person name="Natvig D."/>
            <person name="Lalanne C."/>
            <person name="Gautier V."/>
            <person name="Ament-velasquez S.L."/>
            <person name="Kruys A."/>
            <person name="Hutchinson M.I."/>
            <person name="Powell A.J."/>
            <person name="Barry K."/>
            <person name="Miller A.N."/>
            <person name="Grigoriev I.V."/>
            <person name="Debuchy R."/>
            <person name="Gladieux P."/>
            <person name="Thoren M.H."/>
            <person name="Johannesson H."/>
        </authorList>
    </citation>
    <scope>NUCLEOTIDE SEQUENCE</scope>
    <source>
        <strain evidence="2">FGSC 1904</strain>
    </source>
</reference>
<protein>
    <submittedName>
        <fullName evidence="2">Uncharacterized protein</fullName>
    </submittedName>
</protein>
<evidence type="ECO:0000256" key="1">
    <source>
        <dbReference type="SAM" id="MobiDB-lite"/>
    </source>
</evidence>
<dbReference type="EMBL" id="JAUTDP010000005">
    <property type="protein sequence ID" value="KAK3399452.1"/>
    <property type="molecule type" value="Genomic_DNA"/>
</dbReference>
<feature type="compositionally biased region" description="Acidic residues" evidence="1">
    <location>
        <begin position="79"/>
        <end position="92"/>
    </location>
</feature>
<keyword evidence="3" id="KW-1185">Reference proteome</keyword>
<gene>
    <name evidence="2" type="ORF">B0T20DRAFT_497736</name>
</gene>
<sequence>MASHRREPLPAAAATAATSPFPANVNVNVDDVVQVSDPESLIRLLRAYNPAFDGAQAVREAYQDVPRQREGRGQGHDEMDLDLDDSEEEEEGQSFTRKLMGNALVDWVTAHVSSDTLLSVEEMNQYAALQQAGGGGGLHVLPHLEAKATLSQPSSLLPRVSTDPTPSDPPKVPPLSDQEIRTATQELNRSTSLITQQTEALRKQQQEFFDRLVAEHKRDVQARAALEVQQLGGLGERQRVLVRSTIELALFLGDKVDELEAQVEERREDVETLVDGMFHADDHVLASLQKLGDQLSRTTLGEEANEKEERMVRGLRDICARMIKFHVEGIRTRLDRIYLETLHAAVEAGTGTGTGGDGKTVTVEDVAAVQRELEELYTEILPVGQMAIEHQFLRPALDDLAAKNGRSLEQSTQAAHYIDQCLDYLLDRITTIRACLSEYLSHQQAVAEFAQLARPELDTKDILPKDPTDSSRPGASHHHRRNSSFPRPIPADSLSPELKSILQTLGVPTPTSSSDPSSTQSHLQTLQSALTTTLSDRQTKRDDLFATAQSSFEDAVTAHIGDAKAALAMLRDSVLAESPWGVIRLVDEELDEGVEVIRGEVEGVEGWRGEVEGEVRKAREDEGGGGRLLSGGGENVFDLYETMLEVWGAIESGRKRR</sequence>
<name>A0AAE0PGP4_SORBR</name>
<evidence type="ECO:0000313" key="3">
    <source>
        <dbReference type="Proteomes" id="UP001281003"/>
    </source>
</evidence>
<feature type="compositionally biased region" description="Basic and acidic residues" evidence="1">
    <location>
        <begin position="458"/>
        <end position="469"/>
    </location>
</feature>
<feature type="compositionally biased region" description="Basic and acidic residues" evidence="1">
    <location>
        <begin position="66"/>
        <end position="78"/>
    </location>
</feature>
<organism evidence="2 3">
    <name type="scientific">Sordaria brevicollis</name>
    <dbReference type="NCBI Taxonomy" id="83679"/>
    <lineage>
        <taxon>Eukaryota</taxon>
        <taxon>Fungi</taxon>
        <taxon>Dikarya</taxon>
        <taxon>Ascomycota</taxon>
        <taxon>Pezizomycotina</taxon>
        <taxon>Sordariomycetes</taxon>
        <taxon>Sordariomycetidae</taxon>
        <taxon>Sordariales</taxon>
        <taxon>Sordariaceae</taxon>
        <taxon>Sordaria</taxon>
    </lineage>
</organism>
<feature type="region of interest" description="Disordered" evidence="1">
    <location>
        <begin position="505"/>
        <end position="525"/>
    </location>
</feature>
<dbReference type="Proteomes" id="UP001281003">
    <property type="component" value="Unassembled WGS sequence"/>
</dbReference>
<feature type="region of interest" description="Disordered" evidence="1">
    <location>
        <begin position="150"/>
        <end position="176"/>
    </location>
</feature>
<feature type="region of interest" description="Disordered" evidence="1">
    <location>
        <begin position="458"/>
        <end position="493"/>
    </location>
</feature>